<gene>
    <name evidence="5" type="ORF">ABID12_003614</name>
</gene>
<dbReference type="RefSeq" id="WP_354435489.1">
    <property type="nucleotide sequence ID" value="NZ_JBEPLY010000015.1"/>
</dbReference>
<dbReference type="EC" id="3.2.1.28" evidence="5"/>
<dbReference type="EMBL" id="JBEPLY010000015">
    <property type="protein sequence ID" value="MET3601653.1"/>
    <property type="molecule type" value="Genomic_DNA"/>
</dbReference>
<comment type="caution">
    <text evidence="5">The sequence shown here is derived from an EMBL/GenBank/DDBJ whole genome shotgun (WGS) entry which is preliminary data.</text>
</comment>
<sequence>MSMHTSLKQQAIDILRMNDRGGYTVPTARLYPYQWEWDSVFAALGFATFDRNRAWEEIETLFSGQWEDGMVPHIIFHKTDPDYFPGPEMWKSNTVPPSSGHSQPPVAASAMLTMMKTGGPEDRKRAEKLFEKLVAWHRWFHKYRDPDETGVVGIIHPWESGRDNCPDWDIGMEQITVPDDLGDLPRRDITHVDPSERPTAEQYNRYLAIVKFGHECKWDHLEIARNGPFFMVDPCVQFALMRGDRDLAELADEFGLPGIRDEAESWLKRAKEGCGSFWSEDVGGFVAKDLRSGTLSTAFTNASAMALYADAGDAAQQARLVREVTAILDCCTYGFPSWDPRDSQFESRRYWRGPIWSVVNYMIGTGLAEKGHGALAERLRGDTRRAVETSGFYEYFDPLTGEGLGGKLFTWTAAIHLAWAMGDDLLQAEGE</sequence>
<keyword evidence="3 5" id="KW-0326">Glycosidase</keyword>
<dbReference type="InterPro" id="IPR004888">
    <property type="entry name" value="Glycoside_hydrolase_63"/>
</dbReference>
<dbReference type="PANTHER" id="PTHR10412:SF11">
    <property type="entry name" value="MANNOSYL-OLIGOSACCHARIDE GLUCOSIDASE"/>
    <property type="match status" value="1"/>
</dbReference>
<organism evidence="5 6">
    <name type="scientific">Martelella mangrovi</name>
    <dbReference type="NCBI Taxonomy" id="1397477"/>
    <lineage>
        <taxon>Bacteria</taxon>
        <taxon>Pseudomonadati</taxon>
        <taxon>Pseudomonadota</taxon>
        <taxon>Alphaproteobacteria</taxon>
        <taxon>Hyphomicrobiales</taxon>
        <taxon>Aurantimonadaceae</taxon>
        <taxon>Martelella</taxon>
    </lineage>
</organism>
<dbReference type="InterPro" id="IPR008928">
    <property type="entry name" value="6-hairpin_glycosidase_sf"/>
</dbReference>
<dbReference type="GO" id="GO:0004555">
    <property type="term" value="F:alpha,alpha-trehalase activity"/>
    <property type="evidence" value="ECO:0007669"/>
    <property type="project" value="UniProtKB-EC"/>
</dbReference>
<keyword evidence="6" id="KW-1185">Reference proteome</keyword>
<evidence type="ECO:0000313" key="6">
    <source>
        <dbReference type="Proteomes" id="UP001549164"/>
    </source>
</evidence>
<keyword evidence="2 5" id="KW-0378">Hydrolase</keyword>
<dbReference type="SUPFAM" id="SSF48208">
    <property type="entry name" value="Six-hairpin glycosidases"/>
    <property type="match status" value="1"/>
</dbReference>
<evidence type="ECO:0000256" key="1">
    <source>
        <dbReference type="ARBA" id="ARBA00010833"/>
    </source>
</evidence>
<dbReference type="Proteomes" id="UP001549164">
    <property type="component" value="Unassembled WGS sequence"/>
</dbReference>
<evidence type="ECO:0000256" key="2">
    <source>
        <dbReference type="ARBA" id="ARBA00022801"/>
    </source>
</evidence>
<name>A0ABV2IH33_9HYPH</name>
<reference evidence="5 6" key="1">
    <citation type="submission" date="2024-06" db="EMBL/GenBank/DDBJ databases">
        <title>Genomic Encyclopedia of Type Strains, Phase IV (KMG-IV): sequencing the most valuable type-strain genomes for metagenomic binning, comparative biology and taxonomic classification.</title>
        <authorList>
            <person name="Goeker M."/>
        </authorList>
    </citation>
    <scope>NUCLEOTIDE SEQUENCE [LARGE SCALE GENOMIC DNA]</scope>
    <source>
        <strain evidence="5 6">DSM 28102</strain>
    </source>
</reference>
<proteinExistence type="inferred from homology"/>
<dbReference type="Pfam" id="PF22422">
    <property type="entry name" value="MGH1-like_GH"/>
    <property type="match status" value="1"/>
</dbReference>
<dbReference type="Gene3D" id="1.50.10.10">
    <property type="match status" value="1"/>
</dbReference>
<evidence type="ECO:0000259" key="4">
    <source>
        <dbReference type="Pfam" id="PF22422"/>
    </source>
</evidence>
<dbReference type="InterPro" id="IPR012341">
    <property type="entry name" value="6hp_glycosidase-like_sf"/>
</dbReference>
<protein>
    <submittedName>
        <fullName evidence="5">Alpha,alpha-trehalase</fullName>
        <ecNumber evidence="5">3.2.1.28</ecNumber>
    </submittedName>
</protein>
<evidence type="ECO:0000313" key="5">
    <source>
        <dbReference type="EMBL" id="MET3601653.1"/>
    </source>
</evidence>
<dbReference type="InterPro" id="IPR054491">
    <property type="entry name" value="MGH1-like_GH"/>
</dbReference>
<evidence type="ECO:0000256" key="3">
    <source>
        <dbReference type="ARBA" id="ARBA00023295"/>
    </source>
</evidence>
<accession>A0ABV2IH33</accession>
<feature type="domain" description="Mannosylglycerate hydrolase MGH1-like glycoside hydrolase" evidence="4">
    <location>
        <begin position="31"/>
        <end position="412"/>
    </location>
</feature>
<dbReference type="PANTHER" id="PTHR10412">
    <property type="entry name" value="MANNOSYL-OLIGOSACCHARIDE GLUCOSIDASE"/>
    <property type="match status" value="1"/>
</dbReference>
<comment type="similarity">
    <text evidence="1">Belongs to the glycosyl hydrolase 63 family.</text>
</comment>